<name>A0ACA9MUC0_9GLOM</name>
<comment type="caution">
    <text evidence="1">The sequence shown here is derived from an EMBL/GenBank/DDBJ whole genome shotgun (WGS) entry which is preliminary data.</text>
</comment>
<evidence type="ECO:0000313" key="1">
    <source>
        <dbReference type="EMBL" id="CAG8607804.1"/>
    </source>
</evidence>
<organism evidence="1 2">
    <name type="scientific">Scutellospora calospora</name>
    <dbReference type="NCBI Taxonomy" id="85575"/>
    <lineage>
        <taxon>Eukaryota</taxon>
        <taxon>Fungi</taxon>
        <taxon>Fungi incertae sedis</taxon>
        <taxon>Mucoromycota</taxon>
        <taxon>Glomeromycotina</taxon>
        <taxon>Glomeromycetes</taxon>
        <taxon>Diversisporales</taxon>
        <taxon>Gigasporaceae</taxon>
        <taxon>Scutellospora</taxon>
    </lineage>
</organism>
<protein>
    <submittedName>
        <fullName evidence="1">10224_t:CDS:1</fullName>
    </submittedName>
</protein>
<reference evidence="1" key="1">
    <citation type="submission" date="2021-06" db="EMBL/GenBank/DDBJ databases">
        <authorList>
            <person name="Kallberg Y."/>
            <person name="Tangrot J."/>
            <person name="Rosling A."/>
        </authorList>
    </citation>
    <scope>NUCLEOTIDE SEQUENCE</scope>
    <source>
        <strain evidence="1">AU212A</strain>
    </source>
</reference>
<dbReference type="EMBL" id="CAJVPM010015430">
    <property type="protein sequence ID" value="CAG8607804.1"/>
    <property type="molecule type" value="Genomic_DNA"/>
</dbReference>
<sequence>PVQPQNLAHNIPQNTNTSFDKLTAEQRFEILDKGTTDPLDKPPKIINQEPTLPIDIYLGLTFE</sequence>
<proteinExistence type="predicted"/>
<accession>A0ACA9MUC0</accession>
<gene>
    <name evidence="1" type="ORF">SCALOS_LOCUS7170</name>
</gene>
<dbReference type="Proteomes" id="UP000789860">
    <property type="component" value="Unassembled WGS sequence"/>
</dbReference>
<keyword evidence="2" id="KW-1185">Reference proteome</keyword>
<evidence type="ECO:0000313" key="2">
    <source>
        <dbReference type="Proteomes" id="UP000789860"/>
    </source>
</evidence>
<feature type="non-terminal residue" evidence="1">
    <location>
        <position position="1"/>
    </location>
</feature>